<dbReference type="GO" id="GO:0009007">
    <property type="term" value="F:site-specific DNA-methyltransferase (adenine-specific) activity"/>
    <property type="evidence" value="ECO:0007669"/>
    <property type="project" value="UniProtKB-EC"/>
</dbReference>
<dbReference type="InterPro" id="IPR036086">
    <property type="entry name" value="ParB/Sulfiredoxin_sf"/>
</dbReference>
<keyword evidence="7" id="KW-1185">Reference proteome</keyword>
<gene>
    <name evidence="6" type="ORF">Sphch_1474</name>
</gene>
<name>F6EY56_SPHCR</name>
<evidence type="ECO:0000256" key="3">
    <source>
        <dbReference type="ARBA" id="ARBA00047942"/>
    </source>
</evidence>
<protein>
    <recommendedName>
        <fullName evidence="4">Methyltransferase</fullName>
        <ecNumber evidence="4">2.1.1.-</ecNumber>
    </recommendedName>
</protein>
<evidence type="ECO:0000256" key="1">
    <source>
        <dbReference type="ARBA" id="ARBA00022603"/>
    </source>
</evidence>
<dbReference type="InterPro" id="IPR029063">
    <property type="entry name" value="SAM-dependent_MTases_sf"/>
</dbReference>
<dbReference type="PANTHER" id="PTHR13370:SF3">
    <property type="entry name" value="TRNA (GUANINE(10)-N2)-METHYLTRANSFERASE HOMOLOG"/>
    <property type="match status" value="1"/>
</dbReference>
<feature type="domain" description="DNA methylase N-4/N-6" evidence="5">
    <location>
        <begin position="191"/>
        <end position="402"/>
    </location>
</feature>
<comment type="similarity">
    <text evidence="4">Belongs to the N(4)/N(6)-methyltransferase family.</text>
</comment>
<dbReference type="InterPro" id="IPR002941">
    <property type="entry name" value="DNA_methylase_N4/N6"/>
</dbReference>
<dbReference type="GO" id="GO:0008170">
    <property type="term" value="F:N-methyltransferase activity"/>
    <property type="evidence" value="ECO:0007669"/>
    <property type="project" value="InterPro"/>
</dbReference>
<dbReference type="Gene3D" id="3.90.1530.10">
    <property type="entry name" value="Conserved hypothetical protein from pyrococcus furiosus pfu- 392566-001, ParB domain"/>
    <property type="match status" value="1"/>
</dbReference>
<dbReference type="KEGG" id="sch:Sphch_1474"/>
<evidence type="ECO:0000313" key="6">
    <source>
        <dbReference type="EMBL" id="AEG49162.1"/>
    </source>
</evidence>
<dbReference type="GO" id="GO:0003677">
    <property type="term" value="F:DNA binding"/>
    <property type="evidence" value="ECO:0007669"/>
    <property type="project" value="InterPro"/>
</dbReference>
<comment type="catalytic activity">
    <reaction evidence="3">
        <text>a 2'-deoxyadenosine in DNA + S-adenosyl-L-methionine = an N(6)-methyl-2'-deoxyadenosine in DNA + S-adenosyl-L-homocysteine + H(+)</text>
        <dbReference type="Rhea" id="RHEA:15197"/>
        <dbReference type="Rhea" id="RHEA-COMP:12418"/>
        <dbReference type="Rhea" id="RHEA-COMP:12419"/>
        <dbReference type="ChEBI" id="CHEBI:15378"/>
        <dbReference type="ChEBI" id="CHEBI:57856"/>
        <dbReference type="ChEBI" id="CHEBI:59789"/>
        <dbReference type="ChEBI" id="CHEBI:90615"/>
        <dbReference type="ChEBI" id="CHEBI:90616"/>
        <dbReference type="EC" id="2.1.1.72"/>
    </reaction>
</comment>
<dbReference type="REBASE" id="36416">
    <property type="entry name" value="M.SchL1ORF1474P"/>
</dbReference>
<dbReference type="EC" id="2.1.1.-" evidence="4"/>
<evidence type="ECO:0000256" key="2">
    <source>
        <dbReference type="ARBA" id="ARBA00022679"/>
    </source>
</evidence>
<dbReference type="STRING" id="690566.Sphch_1474"/>
<proteinExistence type="inferred from homology"/>
<sequence length="438" mass="47347">MPSNLKITHRPAASLHVYGKNARRHSKAQIKKLKKSLETFGWTNPLIIDEQGMVLCGAGRLTAALELGMQMVPTIELSHMSEAQKRAYIIADNRIAEQASWSKSLLREELQGLVEIGYDVELTGFDTIEIDTLLSLDDAEAPVDADVHLPVATAPVSQLGDVWEIGRHRLVVGDARDPLVYEKLMAGERAELIMTDPPYGCAIAGNVSGLGRVKHENFVMGAGETSLPEFAATILRPAFKLMAQHARSGAIAFICTDWRAAPHLLDAAQGVFHELKNLIVWAKTNAGMGTFYRSAHELIYAFKVSPGTHINNFGLGEGGRHRSNVWTYAGANVFRAGRLADLADHSTVKPKKMIADALLDCSRRGGIILDPFSGSGTTLVAAEMTGRRGFGIELDPKYADVILRRVAEEAGAEPTLGGVPLSEIAAMRAEPTGEASHG</sequence>
<evidence type="ECO:0000259" key="5">
    <source>
        <dbReference type="Pfam" id="PF01555"/>
    </source>
</evidence>
<reference evidence="6 7" key="1">
    <citation type="submission" date="2011-05" db="EMBL/GenBank/DDBJ databases">
        <title>Complete sequence of chromosome 1 of Sphingobium chlorophenolicum L-1.</title>
        <authorList>
            <consortium name="US DOE Joint Genome Institute"/>
            <person name="Lucas S."/>
            <person name="Han J."/>
            <person name="Lapidus A."/>
            <person name="Cheng J.-F."/>
            <person name="Goodwin L."/>
            <person name="Pitluck S."/>
            <person name="Peters L."/>
            <person name="Daligault H."/>
            <person name="Han C."/>
            <person name="Tapia R."/>
            <person name="Land M."/>
            <person name="Hauser L."/>
            <person name="Kyrpides N."/>
            <person name="Ivanova N."/>
            <person name="Pagani I."/>
            <person name="Turner P."/>
            <person name="Copley S."/>
            <person name="Woyke T."/>
        </authorList>
    </citation>
    <scope>NUCLEOTIDE SEQUENCE [LARGE SCALE GENOMIC DNA]</scope>
    <source>
        <strain evidence="6 7">L-1</strain>
    </source>
</reference>
<dbReference type="Proteomes" id="UP000007150">
    <property type="component" value="Chromosome 1"/>
</dbReference>
<evidence type="ECO:0000256" key="4">
    <source>
        <dbReference type="RuleBase" id="RU362026"/>
    </source>
</evidence>
<keyword evidence="2" id="KW-0808">Transferase</keyword>
<dbReference type="InterPro" id="IPR001091">
    <property type="entry name" value="RM_Methyltransferase"/>
</dbReference>
<dbReference type="HOGENOM" id="CLU_024927_0_0_5"/>
<dbReference type="GO" id="GO:0032259">
    <property type="term" value="P:methylation"/>
    <property type="evidence" value="ECO:0007669"/>
    <property type="project" value="UniProtKB-KW"/>
</dbReference>
<dbReference type="GO" id="GO:0005737">
    <property type="term" value="C:cytoplasm"/>
    <property type="evidence" value="ECO:0007669"/>
    <property type="project" value="TreeGrafter"/>
</dbReference>
<dbReference type="CDD" id="cd16403">
    <property type="entry name" value="ParB_N_like_MT"/>
    <property type="match status" value="1"/>
</dbReference>
<dbReference type="SUPFAM" id="SSF110849">
    <property type="entry name" value="ParB/Sulfiredoxin"/>
    <property type="match status" value="1"/>
</dbReference>
<organism evidence="6 7">
    <name type="scientific">Sphingobium chlorophenolicum L-1</name>
    <dbReference type="NCBI Taxonomy" id="690566"/>
    <lineage>
        <taxon>Bacteria</taxon>
        <taxon>Pseudomonadati</taxon>
        <taxon>Pseudomonadota</taxon>
        <taxon>Alphaproteobacteria</taxon>
        <taxon>Sphingomonadales</taxon>
        <taxon>Sphingomonadaceae</taxon>
        <taxon>Sphingobium</taxon>
    </lineage>
</organism>
<dbReference type="EMBL" id="CP002798">
    <property type="protein sequence ID" value="AEG49162.1"/>
    <property type="molecule type" value="Genomic_DNA"/>
</dbReference>
<dbReference type="Pfam" id="PF01555">
    <property type="entry name" value="N6_N4_Mtase"/>
    <property type="match status" value="1"/>
</dbReference>
<dbReference type="PANTHER" id="PTHR13370">
    <property type="entry name" value="RNA METHYLASE-RELATED"/>
    <property type="match status" value="1"/>
</dbReference>
<dbReference type="Gene3D" id="3.40.50.150">
    <property type="entry name" value="Vaccinia Virus protein VP39"/>
    <property type="match status" value="1"/>
</dbReference>
<dbReference type="AlphaFoldDB" id="F6EY56"/>
<evidence type="ECO:0000313" key="7">
    <source>
        <dbReference type="Proteomes" id="UP000007150"/>
    </source>
</evidence>
<dbReference type="PRINTS" id="PR00508">
    <property type="entry name" value="S21N4MTFRASE"/>
</dbReference>
<dbReference type="SUPFAM" id="SSF53335">
    <property type="entry name" value="S-adenosyl-L-methionine-dependent methyltransferases"/>
    <property type="match status" value="1"/>
</dbReference>
<keyword evidence="1 6" id="KW-0489">Methyltransferase</keyword>
<dbReference type="InterPro" id="IPR015840">
    <property type="entry name" value="DNA_MeTrfase_ParB"/>
</dbReference>
<dbReference type="RefSeq" id="WP_013847422.1">
    <property type="nucleotide sequence ID" value="NC_015593.1"/>
</dbReference>
<dbReference type="PIRSF" id="PIRSF036758">
    <property type="entry name" value="Aden_M_ParB"/>
    <property type="match status" value="1"/>
</dbReference>
<accession>F6EY56</accession>